<accession>A0A543KM12</accession>
<dbReference type="RefSeq" id="WP_141817779.1">
    <property type="nucleotide sequence ID" value="NZ_VFPU01000001.1"/>
</dbReference>
<sequence>MTTVSDGGREVLARAHGADLHRLAALLTGDSQDATRLTAEVLAGAPDVLEGPETGDRLERDLVRRFVRTSRRRRDALLPPGGDAGDVLRRLSPRARAAVALLRVEHWDPERAADAVGVSRGRLERLVPAVPGLELALSAQGDQHALAGSDLQAALAAELETRTAAPVRRRPRLLQVAAIALPLALLLGYAVQAGQDDQPPGEPATSLPVASGVDLTAAGWRLDDEGDPPRTVMGLALSDTVPLEPGRRSAVVSVPTNGGAPYGIATYGVLWCDMPPAEDDHLQVPVGRITLDGTEIELPCAGQDGSPPVSRVTPLPAGSTGTFRMEGDLPGDGTALLALYTESDPYAARLPSGVTSDAPAVPDGAAVIDVADALGSSYGGLRTAHPVSVGADSVIRVWAGRAGQVGVTVDGIPATDDGDVAGIVAMFADLTPGQLDGSEAVFTDPRDYQDWSTQQPDLRDGMWLVPAPGSLRTFQIPEQARPAAGERRTVVVEVTTDLTDVPLQVAVLDADVPALALDPVTASTTPTAPALVLGHQLLGQWEVPADGLLRELALPDGQEIPDGSWVLLVRDLEAALGWVSWGEGRAVRGEETASLWPETTLEDAVRALRHPWSVPVPNGPGPVSVAAPPALGHPPTTVLAYAPVPYEDFDFAAAARPPDVRPAGEPAPVADEWPGFGRVTVQDGATQEDLDDGRVTLTAAGAPWLGARVTTEGRGRMRFLVDGEPAEALWGTDGWWSSWTLEAVTGELELAWPGGGLGREIEVTVEVEDYEDFSIELLTQ</sequence>
<organism evidence="1 2">
    <name type="scientific">Ornithinimicrobium humiphilum</name>
    <dbReference type="NCBI Taxonomy" id="125288"/>
    <lineage>
        <taxon>Bacteria</taxon>
        <taxon>Bacillati</taxon>
        <taxon>Actinomycetota</taxon>
        <taxon>Actinomycetes</taxon>
        <taxon>Micrococcales</taxon>
        <taxon>Ornithinimicrobiaceae</taxon>
        <taxon>Ornithinimicrobium</taxon>
    </lineage>
</organism>
<dbReference type="OrthoDB" id="4850727at2"/>
<name>A0A543KM12_9MICO</name>
<dbReference type="AlphaFoldDB" id="A0A543KM12"/>
<gene>
    <name evidence="1" type="ORF">FB476_0977</name>
</gene>
<protein>
    <submittedName>
        <fullName evidence="1">DNA-directed RNA polymerase specialized sigma24 family protein</fullName>
    </submittedName>
</protein>
<dbReference type="EMBL" id="VFPU01000001">
    <property type="protein sequence ID" value="TQM96117.1"/>
    <property type="molecule type" value="Genomic_DNA"/>
</dbReference>
<keyword evidence="1" id="KW-0804">Transcription</keyword>
<comment type="caution">
    <text evidence="1">The sequence shown here is derived from an EMBL/GenBank/DDBJ whole genome shotgun (WGS) entry which is preliminary data.</text>
</comment>
<proteinExistence type="predicted"/>
<dbReference type="Proteomes" id="UP000315133">
    <property type="component" value="Unassembled WGS sequence"/>
</dbReference>
<evidence type="ECO:0000313" key="1">
    <source>
        <dbReference type="EMBL" id="TQM96117.1"/>
    </source>
</evidence>
<dbReference type="GO" id="GO:0000428">
    <property type="term" value="C:DNA-directed RNA polymerase complex"/>
    <property type="evidence" value="ECO:0007669"/>
    <property type="project" value="UniProtKB-KW"/>
</dbReference>
<evidence type="ECO:0000313" key="2">
    <source>
        <dbReference type="Proteomes" id="UP000315133"/>
    </source>
</evidence>
<keyword evidence="2" id="KW-1185">Reference proteome</keyword>
<keyword evidence="1" id="KW-0240">DNA-directed RNA polymerase</keyword>
<reference evidence="1 2" key="1">
    <citation type="submission" date="2019-06" db="EMBL/GenBank/DDBJ databases">
        <title>Sequencing the genomes of 1000 actinobacteria strains.</title>
        <authorList>
            <person name="Klenk H.-P."/>
        </authorList>
    </citation>
    <scope>NUCLEOTIDE SEQUENCE [LARGE SCALE GENOMIC DNA]</scope>
    <source>
        <strain evidence="1 2">DSM 12362</strain>
    </source>
</reference>